<proteinExistence type="predicted"/>
<keyword evidence="1" id="KW-0812">Transmembrane</keyword>
<dbReference type="EnsemblMetazoa" id="tetur18g03751.1">
    <property type="protein sequence ID" value="tetur18g03751.1"/>
    <property type="gene ID" value="tetur18g03751"/>
</dbReference>
<feature type="transmembrane region" description="Helical" evidence="1">
    <location>
        <begin position="340"/>
        <end position="367"/>
    </location>
</feature>
<reference evidence="2" key="2">
    <citation type="submission" date="2015-06" db="UniProtKB">
        <authorList>
            <consortium name="EnsemblMetazoa"/>
        </authorList>
    </citation>
    <scope>IDENTIFICATION</scope>
</reference>
<accession>T1KRJ7</accession>
<keyword evidence="3" id="KW-1185">Reference proteome</keyword>
<dbReference type="EMBL" id="CAEY01000391">
    <property type="status" value="NOT_ANNOTATED_CDS"/>
    <property type="molecule type" value="Genomic_DNA"/>
</dbReference>
<evidence type="ECO:0000313" key="2">
    <source>
        <dbReference type="EnsemblMetazoa" id="tetur18g03751.1"/>
    </source>
</evidence>
<dbReference type="Proteomes" id="UP000015104">
    <property type="component" value="Unassembled WGS sequence"/>
</dbReference>
<reference evidence="3" key="1">
    <citation type="submission" date="2011-08" db="EMBL/GenBank/DDBJ databases">
        <authorList>
            <person name="Rombauts S."/>
        </authorList>
    </citation>
    <scope>NUCLEOTIDE SEQUENCE</scope>
    <source>
        <strain evidence="3">London</strain>
    </source>
</reference>
<keyword evidence="1" id="KW-0472">Membrane</keyword>
<name>T1KRJ7_TETUR</name>
<evidence type="ECO:0008006" key="4">
    <source>
        <dbReference type="Google" id="ProtNLM"/>
    </source>
</evidence>
<evidence type="ECO:0000256" key="1">
    <source>
        <dbReference type="SAM" id="Phobius"/>
    </source>
</evidence>
<feature type="transmembrane region" description="Helical" evidence="1">
    <location>
        <begin position="275"/>
        <end position="294"/>
    </location>
</feature>
<keyword evidence="1" id="KW-1133">Transmembrane helix</keyword>
<organism evidence="2 3">
    <name type="scientific">Tetranychus urticae</name>
    <name type="common">Two-spotted spider mite</name>
    <dbReference type="NCBI Taxonomy" id="32264"/>
    <lineage>
        <taxon>Eukaryota</taxon>
        <taxon>Metazoa</taxon>
        <taxon>Ecdysozoa</taxon>
        <taxon>Arthropoda</taxon>
        <taxon>Chelicerata</taxon>
        <taxon>Arachnida</taxon>
        <taxon>Acari</taxon>
        <taxon>Acariformes</taxon>
        <taxon>Trombidiformes</taxon>
        <taxon>Prostigmata</taxon>
        <taxon>Eleutherengona</taxon>
        <taxon>Raphignathae</taxon>
        <taxon>Tetranychoidea</taxon>
        <taxon>Tetranychidae</taxon>
        <taxon>Tetranychus</taxon>
    </lineage>
</organism>
<dbReference type="HOGENOM" id="CLU_755079_0_0_1"/>
<protein>
    <recommendedName>
        <fullName evidence="4">Gustatory receptor</fullName>
    </recommendedName>
</protein>
<feature type="transmembrane region" description="Helical" evidence="1">
    <location>
        <begin position="239"/>
        <end position="263"/>
    </location>
</feature>
<dbReference type="AlphaFoldDB" id="T1KRJ7"/>
<sequence length="376" mass="43383">MDYNKLMKIIEKSTKPSSIFAKSILRENISSQVLHLFTSISFLLLCTIKLYKIHESSKNTPLGINIGALTYSRCERIVNFFVILSFGVTSLLYKYNSPTYARFINDFQSSINKNCFGLTQITYIKKWIKFNRFILTLQSITRILILTLHFSYNPFSWTFINSLNFVLPFMCESGMILEQQFILETCIYLQSNFVFFHLFFDSLTKKVNESPGVDVYHVIKSVRRMHSRTIEFTRHIDSFFRFTVFNTFLFLTIYFICIIGMLLAPDQTLIRILNLISRAIFISITLCVSSYHFARVNYLSLQVFNKVHDLSLSPNLVRSIETMNEINLFLLRISRDDVGLTFGGLCLVSVNFISSAAIIALTIGLALPSFFNSNST</sequence>
<evidence type="ECO:0000313" key="3">
    <source>
        <dbReference type="Proteomes" id="UP000015104"/>
    </source>
</evidence>